<dbReference type="Gene3D" id="2.160.10.10">
    <property type="entry name" value="Hexapeptide repeat proteins"/>
    <property type="match status" value="1"/>
</dbReference>
<accession>A0A6I6ML50</accession>
<protein>
    <submittedName>
        <fullName evidence="1">Carnitine operon protein CaiE</fullName>
    </submittedName>
</protein>
<dbReference type="Proteomes" id="UP000431269">
    <property type="component" value="Chromosome"/>
</dbReference>
<evidence type="ECO:0000313" key="2">
    <source>
        <dbReference type="Proteomes" id="UP000431269"/>
    </source>
</evidence>
<organism evidence="1 2">
    <name type="scientific">Terricaulis silvestris</name>
    <dbReference type="NCBI Taxonomy" id="2686094"/>
    <lineage>
        <taxon>Bacteria</taxon>
        <taxon>Pseudomonadati</taxon>
        <taxon>Pseudomonadota</taxon>
        <taxon>Alphaproteobacteria</taxon>
        <taxon>Caulobacterales</taxon>
        <taxon>Caulobacteraceae</taxon>
        <taxon>Terricaulis</taxon>
    </lineage>
</organism>
<dbReference type="KEGG" id="tsv:DSM104635_01581"/>
<dbReference type="InterPro" id="IPR047324">
    <property type="entry name" value="LbH_gamma_CA-like"/>
</dbReference>
<dbReference type="SUPFAM" id="SSF51161">
    <property type="entry name" value="Trimeric LpxA-like enzymes"/>
    <property type="match status" value="1"/>
</dbReference>
<dbReference type="CDD" id="cd04645">
    <property type="entry name" value="LbH_gamma_CA_like"/>
    <property type="match status" value="1"/>
</dbReference>
<dbReference type="RefSeq" id="WP_158765666.1">
    <property type="nucleotide sequence ID" value="NZ_CP047045.1"/>
</dbReference>
<gene>
    <name evidence="1" type="ORF">DSM104635_01581</name>
</gene>
<dbReference type="InterPro" id="IPR011004">
    <property type="entry name" value="Trimer_LpxA-like_sf"/>
</dbReference>
<dbReference type="InterPro" id="IPR050484">
    <property type="entry name" value="Transf_Hexapept/Carb_Anhydrase"/>
</dbReference>
<evidence type="ECO:0000313" key="1">
    <source>
        <dbReference type="EMBL" id="QGZ94751.1"/>
    </source>
</evidence>
<name>A0A6I6ML50_9CAUL</name>
<reference evidence="2" key="1">
    <citation type="submission" date="2019-12" db="EMBL/GenBank/DDBJ databases">
        <title>Complete genome of Terracaulis silvestris 0127_4.</title>
        <authorList>
            <person name="Vieira S."/>
            <person name="Riedel T."/>
            <person name="Sproer C."/>
            <person name="Pascual J."/>
            <person name="Boedeker C."/>
            <person name="Overmann J."/>
        </authorList>
    </citation>
    <scope>NUCLEOTIDE SEQUENCE [LARGE SCALE GENOMIC DNA]</scope>
    <source>
        <strain evidence="2">0127_4</strain>
    </source>
</reference>
<dbReference type="PANTHER" id="PTHR13061:SF29">
    <property type="entry name" value="GAMMA CARBONIC ANHYDRASE-LIKE 1, MITOCHONDRIAL-RELATED"/>
    <property type="match status" value="1"/>
</dbReference>
<sequence>MPIFALADADLEVEDEDEDAYWVAPTAVLIGRIVLKRNASVWFGAVLRGDNEPIVVGENSNVQDGSVLHTDMGAPLTIGRDVTIGHQVMLHGCTIGDTSLIGIKATVLNHAVVPRHCLVGAHALVTERKTFEENSLVTGAPARAIRTLDEPQRQMFQFSAAHYVENWKRYKRDLKPSRLA</sequence>
<dbReference type="EMBL" id="CP047045">
    <property type="protein sequence ID" value="QGZ94751.1"/>
    <property type="molecule type" value="Genomic_DNA"/>
</dbReference>
<dbReference type="PANTHER" id="PTHR13061">
    <property type="entry name" value="DYNACTIN SUBUNIT P25"/>
    <property type="match status" value="1"/>
</dbReference>
<dbReference type="AlphaFoldDB" id="A0A6I6ML50"/>
<keyword evidence="2" id="KW-1185">Reference proteome</keyword>
<proteinExistence type="predicted"/>